<dbReference type="VEuPathDB" id="VectorBase:ASIC017280"/>
<name>A0A084WFY2_ANOSI</name>
<dbReference type="EMBL" id="ATLV01023411">
    <property type="status" value="NOT_ANNOTATED_CDS"/>
    <property type="molecule type" value="Genomic_DNA"/>
</dbReference>
<accession>A0A084WFY2</accession>
<evidence type="ECO:0000313" key="3">
    <source>
        <dbReference type="EnsemblMetazoa" id="ASIC017280-PA"/>
    </source>
</evidence>
<dbReference type="EnsemblMetazoa" id="ASIC017280-RA">
    <property type="protein sequence ID" value="ASIC017280-PA"/>
    <property type="gene ID" value="ASIC017280"/>
</dbReference>
<protein>
    <submittedName>
        <fullName evidence="2 3">Uncharacterized protein</fullName>
    </submittedName>
</protein>
<feature type="compositionally biased region" description="Acidic residues" evidence="1">
    <location>
        <begin position="11"/>
        <end position="20"/>
    </location>
</feature>
<evidence type="ECO:0000256" key="1">
    <source>
        <dbReference type="SAM" id="MobiDB-lite"/>
    </source>
</evidence>
<dbReference type="VEuPathDB" id="VectorBase:ASIS002663"/>
<sequence length="241" mass="27890">MHPNGGREPTDESDETEETVEPQPDQTAQCTRELNRLRNSIRRLQQTYHQLKDNQVIVDLREFEVRKNRYEQRKRDLQAKLSGLESQLSSQSRSQISELKQKIKELEKQLNASVSELEQQRKQNADYFINLVATQIDGGKLAMAAQNFLYLMAYTNDPYGEIVKRVSYSRPMMTFLASVDFKYQPVAGYEALVDAMIERGTLRGYDALELLKHLQALILARDGKQQTRAIALMRKFQMNAQ</sequence>
<dbReference type="EMBL" id="KE525343">
    <property type="protein sequence ID" value="KFB49126.1"/>
    <property type="molecule type" value="Genomic_DNA"/>
</dbReference>
<dbReference type="AlphaFoldDB" id="A0A084WFY2"/>
<dbReference type="SUPFAM" id="SSF58100">
    <property type="entry name" value="Bacterial hemolysins"/>
    <property type="match status" value="1"/>
</dbReference>
<dbReference type="OMA" id="FRIIVPR"/>
<keyword evidence="4" id="KW-1185">Reference proteome</keyword>
<proteinExistence type="predicted"/>
<reference evidence="2 4" key="1">
    <citation type="journal article" date="2014" name="BMC Genomics">
        <title>Genome sequence of Anopheles sinensis provides insight into genetics basis of mosquito competence for malaria parasites.</title>
        <authorList>
            <person name="Zhou D."/>
            <person name="Zhang D."/>
            <person name="Ding G."/>
            <person name="Shi L."/>
            <person name="Hou Q."/>
            <person name="Ye Y."/>
            <person name="Xu Y."/>
            <person name="Zhou H."/>
            <person name="Xiong C."/>
            <person name="Li S."/>
            <person name="Yu J."/>
            <person name="Hong S."/>
            <person name="Yu X."/>
            <person name="Zou P."/>
            <person name="Chen C."/>
            <person name="Chang X."/>
            <person name="Wang W."/>
            <person name="Lv Y."/>
            <person name="Sun Y."/>
            <person name="Ma L."/>
            <person name="Shen B."/>
            <person name="Zhu C."/>
        </authorList>
    </citation>
    <scope>NUCLEOTIDE SEQUENCE [LARGE SCALE GENOMIC DNA]</scope>
</reference>
<organism evidence="2">
    <name type="scientific">Anopheles sinensis</name>
    <name type="common">Mosquito</name>
    <dbReference type="NCBI Taxonomy" id="74873"/>
    <lineage>
        <taxon>Eukaryota</taxon>
        <taxon>Metazoa</taxon>
        <taxon>Ecdysozoa</taxon>
        <taxon>Arthropoda</taxon>
        <taxon>Hexapoda</taxon>
        <taxon>Insecta</taxon>
        <taxon>Pterygota</taxon>
        <taxon>Neoptera</taxon>
        <taxon>Endopterygota</taxon>
        <taxon>Diptera</taxon>
        <taxon>Nematocera</taxon>
        <taxon>Culicoidea</taxon>
        <taxon>Culicidae</taxon>
        <taxon>Anophelinae</taxon>
        <taxon>Anopheles</taxon>
    </lineage>
</organism>
<gene>
    <name evidence="2" type="ORF">ZHAS_00017280</name>
</gene>
<dbReference type="OrthoDB" id="7732127at2759"/>
<evidence type="ECO:0000313" key="2">
    <source>
        <dbReference type="EMBL" id="KFB49126.1"/>
    </source>
</evidence>
<feature type="region of interest" description="Disordered" evidence="1">
    <location>
        <begin position="1"/>
        <end position="29"/>
    </location>
</feature>
<reference evidence="3" key="2">
    <citation type="submission" date="2020-05" db="UniProtKB">
        <authorList>
            <consortium name="EnsemblMetazoa"/>
        </authorList>
    </citation>
    <scope>IDENTIFICATION</scope>
</reference>
<evidence type="ECO:0000313" key="4">
    <source>
        <dbReference type="Proteomes" id="UP000030765"/>
    </source>
</evidence>
<dbReference type="Proteomes" id="UP000030765">
    <property type="component" value="Unassembled WGS sequence"/>
</dbReference>